<keyword evidence="3" id="KW-0472">Membrane</keyword>
<dbReference type="PROSITE" id="PS51257">
    <property type="entry name" value="PROKAR_LIPOPROTEIN"/>
    <property type="match status" value="1"/>
</dbReference>
<dbReference type="PRINTS" id="PR00371">
    <property type="entry name" value="FPNCR"/>
</dbReference>
<dbReference type="SUPFAM" id="SSF63380">
    <property type="entry name" value="Riboflavin synthase domain-like"/>
    <property type="match status" value="1"/>
</dbReference>
<dbReference type="GO" id="GO:0010181">
    <property type="term" value="F:FMN binding"/>
    <property type="evidence" value="ECO:0007669"/>
    <property type="project" value="InterPro"/>
</dbReference>
<evidence type="ECO:0000313" key="6">
    <source>
        <dbReference type="EMBL" id="SNZ07608.1"/>
    </source>
</evidence>
<dbReference type="Gene3D" id="2.40.30.10">
    <property type="entry name" value="Translation factors"/>
    <property type="match status" value="1"/>
</dbReference>
<dbReference type="Pfam" id="PF03929">
    <property type="entry name" value="PepSY_TM"/>
    <property type="match status" value="1"/>
</dbReference>
<dbReference type="InterPro" id="IPR005625">
    <property type="entry name" value="PepSY-ass_TM"/>
</dbReference>
<keyword evidence="3" id="KW-1133">Transmembrane helix</keyword>
<feature type="domain" description="FAD-binding FR-type" evidence="5">
    <location>
        <begin position="483"/>
        <end position="588"/>
    </location>
</feature>
<dbReference type="SUPFAM" id="SSF52343">
    <property type="entry name" value="Ferredoxin reductase-like, C-terminal NADP-linked domain"/>
    <property type="match status" value="1"/>
</dbReference>
<organism evidence="6 7">
    <name type="scientific">Cohaesibacter gelatinilyticus</name>
    <dbReference type="NCBI Taxonomy" id="372072"/>
    <lineage>
        <taxon>Bacteria</taxon>
        <taxon>Pseudomonadati</taxon>
        <taxon>Pseudomonadota</taxon>
        <taxon>Alphaproteobacteria</taxon>
        <taxon>Hyphomicrobiales</taxon>
        <taxon>Cohaesibacteraceae</taxon>
    </lineage>
</organism>
<evidence type="ECO:0000313" key="7">
    <source>
        <dbReference type="Proteomes" id="UP000219439"/>
    </source>
</evidence>
<dbReference type="EMBL" id="OBEL01000001">
    <property type="protein sequence ID" value="SNZ07608.1"/>
    <property type="molecule type" value="Genomic_DNA"/>
</dbReference>
<dbReference type="RefSeq" id="WP_141401194.1">
    <property type="nucleotide sequence ID" value="NZ_OBEL01000001.1"/>
</dbReference>
<dbReference type="GO" id="GO:0050660">
    <property type="term" value="F:flavin adenine dinucleotide binding"/>
    <property type="evidence" value="ECO:0007669"/>
    <property type="project" value="TreeGrafter"/>
</dbReference>
<sequence length="725" mass="78459">MRLLHSYLGLGGVILACFLAITGALLSLQPALDASSVVDGTGAGDVAVLAGLISEQVPQVERIERKASGQILAHANTDEGPLVLVINPETGVVIGPNEASGFFGMLAELHREMFIGDAGRMLAGFGAGTMLLLSVSGLFLLKRRCGSWSQLLRPAKGEGVSRLHVEVSRLALPGLLLTSFTALYLSLASFELVSTGQTAMPAFPEQMEQGEVVPVSDLSSLQTIKLENFRELIFPFPGDLSDPYTLTTDQGMAYIDPVSGKTHSFAAFSVSQQIYEFIYSLHSGQGMWWLGVLLGLSSLSVPALSLTGLWMWHKRASGAANIGETDLSDAGFVILVGSEGNSTWSFADSLKTALGAHGNVVHCAKMNDVSDLHLADKHVFILTSTYGDGQSPASADIFLNRMKNLQVQNARSISVLGFGDEAFAHYCQFAKDVDQHLTRLGARSLTPLGLVNKRSLTDFGKWADQVGKALGQELVFEHKQHVPMTTAWQVISRKVYGSEFSEPTIILRLVPPAGLLHQTYATGDLIGIVAAPGVAPRYYSLASSSKEGYLEVCVKRHRRGICSTYLHSLRVGDQIDGFIKENPAFKPSEAPVPKILIGAGTGIAPLAGFARAGQIGRDTHLYWGGRHPQSDFLFRDDLMSCRQDGRLAGLRTAFSRFSHRQYVQDKIREDSSLIQSLVLSGGQILICGGQAMARDVRATLEEILRPLGLNVETLKQSRRYLEDVY</sequence>
<dbReference type="Gene3D" id="3.40.50.80">
    <property type="entry name" value="Nucleotide-binding domain of ferredoxin-NADP reductase (FNR) module"/>
    <property type="match status" value="1"/>
</dbReference>
<evidence type="ECO:0000256" key="3">
    <source>
        <dbReference type="SAM" id="Phobius"/>
    </source>
</evidence>
<dbReference type="GO" id="GO:0004783">
    <property type="term" value="F:sulfite reductase (NADPH) activity"/>
    <property type="evidence" value="ECO:0007669"/>
    <property type="project" value="TreeGrafter"/>
</dbReference>
<dbReference type="InterPro" id="IPR029039">
    <property type="entry name" value="Flavoprotein-like_sf"/>
</dbReference>
<dbReference type="InterPro" id="IPR001709">
    <property type="entry name" value="Flavoprot_Pyr_Nucl_cyt_Rdtase"/>
</dbReference>
<dbReference type="AlphaFoldDB" id="A0A285NE86"/>
<keyword evidence="3" id="KW-0812">Transmembrane</keyword>
<evidence type="ECO:0000259" key="5">
    <source>
        <dbReference type="PROSITE" id="PS51384"/>
    </source>
</evidence>
<dbReference type="Pfam" id="PF00970">
    <property type="entry name" value="FAD_binding_6"/>
    <property type="match status" value="1"/>
</dbReference>
<dbReference type="SUPFAM" id="SSF52218">
    <property type="entry name" value="Flavoproteins"/>
    <property type="match status" value="1"/>
</dbReference>
<dbReference type="InterPro" id="IPR008254">
    <property type="entry name" value="Flavodoxin/NO_synth"/>
</dbReference>
<evidence type="ECO:0000256" key="2">
    <source>
        <dbReference type="ARBA" id="ARBA00022643"/>
    </source>
</evidence>
<feature type="transmembrane region" description="Helical" evidence="3">
    <location>
        <begin position="287"/>
        <end position="312"/>
    </location>
</feature>
<feature type="domain" description="Flavodoxin-like" evidence="4">
    <location>
        <begin position="332"/>
        <end position="467"/>
    </location>
</feature>
<dbReference type="Pfam" id="PF00258">
    <property type="entry name" value="Flavodoxin_1"/>
    <property type="match status" value="1"/>
</dbReference>
<keyword evidence="7" id="KW-1185">Reference proteome</keyword>
<feature type="transmembrane region" description="Helical" evidence="3">
    <location>
        <begin position="121"/>
        <end position="141"/>
    </location>
</feature>
<keyword evidence="2" id="KW-0288">FMN</keyword>
<keyword evidence="1" id="KW-0285">Flavoprotein</keyword>
<reference evidence="6 7" key="1">
    <citation type="submission" date="2017-09" db="EMBL/GenBank/DDBJ databases">
        <authorList>
            <person name="Ehlers B."/>
            <person name="Leendertz F.H."/>
        </authorList>
    </citation>
    <scope>NUCLEOTIDE SEQUENCE [LARGE SCALE GENOMIC DNA]</scope>
    <source>
        <strain evidence="6 7">DSM 18289</strain>
    </source>
</reference>
<evidence type="ECO:0000256" key="1">
    <source>
        <dbReference type="ARBA" id="ARBA00022630"/>
    </source>
</evidence>
<dbReference type="InterPro" id="IPR017927">
    <property type="entry name" value="FAD-bd_FR_type"/>
</dbReference>
<feature type="transmembrane region" description="Helical" evidence="3">
    <location>
        <begin position="7"/>
        <end position="28"/>
    </location>
</feature>
<dbReference type="GO" id="GO:0005829">
    <property type="term" value="C:cytosol"/>
    <property type="evidence" value="ECO:0007669"/>
    <property type="project" value="TreeGrafter"/>
</dbReference>
<name>A0A285NE86_9HYPH</name>
<dbReference type="InterPro" id="IPR008333">
    <property type="entry name" value="Cbr1-like_FAD-bd_dom"/>
</dbReference>
<dbReference type="PROSITE" id="PS51384">
    <property type="entry name" value="FAD_FR"/>
    <property type="match status" value="1"/>
</dbReference>
<dbReference type="Proteomes" id="UP000219439">
    <property type="component" value="Unassembled WGS sequence"/>
</dbReference>
<dbReference type="PANTHER" id="PTHR19384">
    <property type="entry name" value="NITRIC OXIDE SYNTHASE-RELATED"/>
    <property type="match status" value="1"/>
</dbReference>
<dbReference type="InterPro" id="IPR017938">
    <property type="entry name" value="Riboflavin_synthase-like_b-brl"/>
</dbReference>
<protein>
    <submittedName>
        <fullName evidence="6">Sulfite reductase (NADPH) flavoprotein alpha-component</fullName>
    </submittedName>
</protein>
<evidence type="ECO:0000259" key="4">
    <source>
        <dbReference type="PROSITE" id="PS50902"/>
    </source>
</evidence>
<dbReference type="Pfam" id="PF00175">
    <property type="entry name" value="NAD_binding_1"/>
    <property type="match status" value="1"/>
</dbReference>
<accession>A0A285NE86</accession>
<dbReference type="PROSITE" id="PS50902">
    <property type="entry name" value="FLAVODOXIN_LIKE"/>
    <property type="match status" value="1"/>
</dbReference>
<dbReference type="Gene3D" id="3.40.50.360">
    <property type="match status" value="1"/>
</dbReference>
<gene>
    <name evidence="6" type="ORF">SAMN06265368_1143</name>
</gene>
<dbReference type="InterPro" id="IPR001433">
    <property type="entry name" value="OxRdtase_FAD/NAD-bd"/>
</dbReference>
<dbReference type="OrthoDB" id="9816402at2"/>
<dbReference type="InterPro" id="IPR039261">
    <property type="entry name" value="FNR_nucleotide-bd"/>
</dbReference>
<proteinExistence type="predicted"/>